<comment type="similarity">
    <text evidence="2">Belongs to the peptidase M20 family.</text>
</comment>
<dbReference type="InterPro" id="IPR011650">
    <property type="entry name" value="Peptidase_M20_dimer"/>
</dbReference>
<evidence type="ECO:0000256" key="6">
    <source>
        <dbReference type="ARBA" id="ARBA00023211"/>
    </source>
</evidence>
<proteinExistence type="inferred from homology"/>
<evidence type="ECO:0000256" key="3">
    <source>
        <dbReference type="ARBA" id="ARBA00011738"/>
    </source>
</evidence>
<keyword evidence="6" id="KW-0464">Manganese</keyword>
<organism evidence="8 9">
    <name type="scientific">Bacillus daqingensis</name>
    <dbReference type="NCBI Taxonomy" id="872396"/>
    <lineage>
        <taxon>Bacteria</taxon>
        <taxon>Bacillati</taxon>
        <taxon>Bacillota</taxon>
        <taxon>Bacilli</taxon>
        <taxon>Bacillales</taxon>
        <taxon>Bacillaceae</taxon>
        <taxon>Bacillus</taxon>
    </lineage>
</organism>
<feature type="domain" description="Peptidase M20 dimerisation" evidence="7">
    <location>
        <begin position="214"/>
        <end position="311"/>
    </location>
</feature>
<keyword evidence="5" id="KW-0378">Hydrolase</keyword>
<dbReference type="InterPro" id="IPR010158">
    <property type="entry name" value="Amidase_Cbmase"/>
</dbReference>
<comment type="cofactor">
    <cofactor evidence="1">
        <name>Mn(2+)</name>
        <dbReference type="ChEBI" id="CHEBI:29035"/>
    </cofactor>
</comment>
<evidence type="ECO:0000259" key="7">
    <source>
        <dbReference type="Pfam" id="PF07687"/>
    </source>
</evidence>
<protein>
    <submittedName>
        <fullName evidence="8">M20 family metallo-hydrolase</fullName>
    </submittedName>
</protein>
<dbReference type="SUPFAM" id="SSF55031">
    <property type="entry name" value="Bacterial exopeptidase dimerisation domain"/>
    <property type="match status" value="1"/>
</dbReference>
<dbReference type="PANTHER" id="PTHR32494">
    <property type="entry name" value="ALLANTOATE DEIMINASE-RELATED"/>
    <property type="match status" value="1"/>
</dbReference>
<dbReference type="Gene3D" id="3.40.630.10">
    <property type="entry name" value="Zn peptidases"/>
    <property type="match status" value="1"/>
</dbReference>
<sequence length="408" mass="44378">MIADWLETRLLALNVTDTMTRPEGFTRLSFTKEEQEAQDVFRKEAEALGMTVRTDAVGNVIARLDGKTDGPAHAFGSHLDTVTNGGGYDGAAGVLTALGAVKLLTDTDITPEKPIEVICFVSEESSRFSMSTVGSKAMAGMLTREQLDTITDQDGVTLGEAMREAGYNPDAFKEAERGENELLSFTELHIEQGMRIENAGKEYGAAAAIACPIRMHVTISGKAGHTGTTPMDQRKDALTEAAGLITFVQQAALKLNDYDDYPLVATVSTIDSRPNAMNVIPGTVVLGIDIRSVSDQQKKRMEAAIDGWMSQSQFDIEKDVIVRNASMTLDAGIYDKLKKLEEETGYTCLGMESGAGHDVMNMQTKWPSGLLFIPCRDGLSHHPEEHASLEDLVKGTELLFHHMKSVSR</sequence>
<gene>
    <name evidence="8" type="ORF">ACFO4L_01300</name>
</gene>
<evidence type="ECO:0000256" key="4">
    <source>
        <dbReference type="ARBA" id="ARBA00022723"/>
    </source>
</evidence>
<dbReference type="RefSeq" id="WP_377907837.1">
    <property type="nucleotide sequence ID" value="NZ_JBHSGK010000003.1"/>
</dbReference>
<dbReference type="Gene3D" id="3.30.70.360">
    <property type="match status" value="1"/>
</dbReference>
<dbReference type="PANTHER" id="PTHR32494:SF19">
    <property type="entry name" value="ALLANTOATE DEIMINASE-RELATED"/>
    <property type="match status" value="1"/>
</dbReference>
<evidence type="ECO:0000256" key="2">
    <source>
        <dbReference type="ARBA" id="ARBA00006153"/>
    </source>
</evidence>
<dbReference type="NCBIfam" id="TIGR01879">
    <property type="entry name" value="hydantase"/>
    <property type="match status" value="1"/>
</dbReference>
<accession>A0ABV9NPE9</accession>
<reference evidence="9" key="1">
    <citation type="journal article" date="2019" name="Int. J. Syst. Evol. Microbiol.">
        <title>The Global Catalogue of Microorganisms (GCM) 10K type strain sequencing project: providing services to taxonomists for standard genome sequencing and annotation.</title>
        <authorList>
            <consortium name="The Broad Institute Genomics Platform"/>
            <consortium name="The Broad Institute Genome Sequencing Center for Infectious Disease"/>
            <person name="Wu L."/>
            <person name="Ma J."/>
        </authorList>
    </citation>
    <scope>NUCLEOTIDE SEQUENCE [LARGE SCALE GENOMIC DNA]</scope>
    <source>
        <strain evidence="9">JCM 12165</strain>
    </source>
</reference>
<evidence type="ECO:0000313" key="9">
    <source>
        <dbReference type="Proteomes" id="UP001595896"/>
    </source>
</evidence>
<comment type="subunit">
    <text evidence="3">Homodimer.</text>
</comment>
<dbReference type="CDD" id="cd03884">
    <property type="entry name" value="M20_bAS"/>
    <property type="match status" value="1"/>
</dbReference>
<keyword evidence="4" id="KW-0479">Metal-binding</keyword>
<comment type="caution">
    <text evidence="8">The sequence shown here is derived from an EMBL/GenBank/DDBJ whole genome shotgun (WGS) entry which is preliminary data.</text>
</comment>
<dbReference type="Pfam" id="PF07687">
    <property type="entry name" value="M20_dimer"/>
    <property type="match status" value="1"/>
</dbReference>
<dbReference type="InterPro" id="IPR036264">
    <property type="entry name" value="Bact_exopeptidase_dim_dom"/>
</dbReference>
<keyword evidence="9" id="KW-1185">Reference proteome</keyword>
<dbReference type="SUPFAM" id="SSF53187">
    <property type="entry name" value="Zn-dependent exopeptidases"/>
    <property type="match status" value="1"/>
</dbReference>
<evidence type="ECO:0000313" key="8">
    <source>
        <dbReference type="EMBL" id="MFC4735207.1"/>
    </source>
</evidence>
<name>A0ABV9NPE9_9BACI</name>
<dbReference type="Proteomes" id="UP001595896">
    <property type="component" value="Unassembled WGS sequence"/>
</dbReference>
<dbReference type="InterPro" id="IPR002933">
    <property type="entry name" value="Peptidase_M20"/>
</dbReference>
<evidence type="ECO:0000256" key="1">
    <source>
        <dbReference type="ARBA" id="ARBA00001936"/>
    </source>
</evidence>
<dbReference type="Pfam" id="PF01546">
    <property type="entry name" value="Peptidase_M20"/>
    <property type="match status" value="1"/>
</dbReference>
<evidence type="ECO:0000256" key="5">
    <source>
        <dbReference type="ARBA" id="ARBA00022801"/>
    </source>
</evidence>
<dbReference type="EMBL" id="JBHSGK010000003">
    <property type="protein sequence ID" value="MFC4735207.1"/>
    <property type="molecule type" value="Genomic_DNA"/>
</dbReference>
<dbReference type="PIRSF" id="PIRSF001235">
    <property type="entry name" value="Amidase_carbamoylase"/>
    <property type="match status" value="1"/>
</dbReference>